<sequence>MFWKRLKKEKQFIKNNPLNLKKMNQININPAPAVSMRAPKKSSEFFWFSETDTVNSHDKKNTKIKKSLKKKKKND</sequence>
<protein>
    <submittedName>
        <fullName evidence="2">Uncharacterized protein</fullName>
    </submittedName>
</protein>
<dbReference type="EMBL" id="MUHA01000006">
    <property type="protein sequence ID" value="OXB01869.1"/>
    <property type="molecule type" value="Genomic_DNA"/>
</dbReference>
<gene>
    <name evidence="2" type="ORF">B0A75_05360</name>
</gene>
<evidence type="ECO:0000313" key="3">
    <source>
        <dbReference type="Proteomes" id="UP000198336"/>
    </source>
</evidence>
<proteinExistence type="predicted"/>
<dbReference type="AlphaFoldDB" id="A0A226I747"/>
<accession>A0A226I747</accession>
<keyword evidence="3" id="KW-1185">Reference proteome</keyword>
<feature type="compositionally biased region" description="Basic residues" evidence="1">
    <location>
        <begin position="62"/>
        <end position="75"/>
    </location>
</feature>
<evidence type="ECO:0000256" key="1">
    <source>
        <dbReference type="SAM" id="MobiDB-lite"/>
    </source>
</evidence>
<comment type="caution">
    <text evidence="2">The sequence shown here is derived from an EMBL/GenBank/DDBJ whole genome shotgun (WGS) entry which is preliminary data.</text>
</comment>
<dbReference type="Proteomes" id="UP000198336">
    <property type="component" value="Unassembled WGS sequence"/>
</dbReference>
<feature type="region of interest" description="Disordered" evidence="1">
    <location>
        <begin position="54"/>
        <end position="75"/>
    </location>
</feature>
<name>A0A226I747_9FLAO</name>
<organism evidence="2 3">
    <name type="scientific">Flavobacterium oncorhynchi</name>
    <dbReference type="NCBI Taxonomy" id="728056"/>
    <lineage>
        <taxon>Bacteria</taxon>
        <taxon>Pseudomonadati</taxon>
        <taxon>Bacteroidota</taxon>
        <taxon>Flavobacteriia</taxon>
        <taxon>Flavobacteriales</taxon>
        <taxon>Flavobacteriaceae</taxon>
        <taxon>Flavobacterium</taxon>
    </lineage>
</organism>
<evidence type="ECO:0000313" key="2">
    <source>
        <dbReference type="EMBL" id="OXB01869.1"/>
    </source>
</evidence>
<reference evidence="2 3" key="1">
    <citation type="submission" date="2016-11" db="EMBL/GenBank/DDBJ databases">
        <title>Whole genomes of Flavobacteriaceae.</title>
        <authorList>
            <person name="Stine C."/>
            <person name="Li C."/>
            <person name="Tadesse D."/>
        </authorList>
    </citation>
    <scope>NUCLEOTIDE SEQUENCE [LARGE SCALE GENOMIC DNA]</scope>
    <source>
        <strain evidence="2 3">CCUG 59446</strain>
    </source>
</reference>